<dbReference type="EMBL" id="CACRSP010000003">
    <property type="protein sequence ID" value="VYS89678.1"/>
    <property type="molecule type" value="Genomic_DNA"/>
</dbReference>
<reference evidence="4 6" key="1">
    <citation type="journal article" date="2019" name="Nat. Med.">
        <title>A library of human gut bacterial isolates paired with longitudinal multiomics data enables mechanistic microbiome research.</title>
        <authorList>
            <person name="Poyet M."/>
            <person name="Groussin M."/>
            <person name="Gibbons S.M."/>
            <person name="Avila-Pacheco J."/>
            <person name="Jiang X."/>
            <person name="Kearney S.M."/>
            <person name="Perrotta A.R."/>
            <person name="Berdy B."/>
            <person name="Zhao S."/>
            <person name="Lieberman T.D."/>
            <person name="Swanson P.K."/>
            <person name="Smith M."/>
            <person name="Roesemann S."/>
            <person name="Alexander J.E."/>
            <person name="Rich S.A."/>
            <person name="Livny J."/>
            <person name="Vlamakis H."/>
            <person name="Clish C."/>
            <person name="Bullock K."/>
            <person name="Deik A."/>
            <person name="Scott J."/>
            <person name="Pierce K.A."/>
            <person name="Xavier R.J."/>
            <person name="Alm E.J."/>
        </authorList>
    </citation>
    <scope>NUCLEOTIDE SEQUENCE [LARGE SCALE GENOMIC DNA]</scope>
    <source>
        <strain evidence="4 6">BIOML-A2</strain>
    </source>
</reference>
<protein>
    <submittedName>
        <fullName evidence="4">PadR family transcriptional regulator</fullName>
    </submittedName>
    <submittedName>
        <fullName evidence="5">Transcriptional regulator PadR-like family protein</fullName>
    </submittedName>
</protein>
<dbReference type="Pfam" id="PF03551">
    <property type="entry name" value="PadR"/>
    <property type="match status" value="1"/>
</dbReference>
<dbReference type="PANTHER" id="PTHR43252:SF6">
    <property type="entry name" value="NEGATIVE TRANSCRIPTION REGULATOR PADR"/>
    <property type="match status" value="1"/>
</dbReference>
<evidence type="ECO:0000259" key="3">
    <source>
        <dbReference type="Pfam" id="PF10400"/>
    </source>
</evidence>
<dbReference type="SUPFAM" id="SSF46785">
    <property type="entry name" value="Winged helix' DNA-binding domain"/>
    <property type="match status" value="1"/>
</dbReference>
<evidence type="ECO:0000256" key="1">
    <source>
        <dbReference type="SAM" id="MobiDB-lite"/>
    </source>
</evidence>
<name>A0A6N2SAN4_9BIFI</name>
<gene>
    <name evidence="5" type="ORF">BDLFYP24_01384</name>
    <name evidence="4" type="ORF">GBB04_02900</name>
</gene>
<feature type="region of interest" description="Disordered" evidence="1">
    <location>
        <begin position="173"/>
        <end position="201"/>
    </location>
</feature>
<evidence type="ECO:0000259" key="2">
    <source>
        <dbReference type="Pfam" id="PF03551"/>
    </source>
</evidence>
<feature type="domain" description="Transcription regulator PadR N-terminal" evidence="2">
    <location>
        <begin position="7"/>
        <end position="77"/>
    </location>
</feature>
<dbReference type="EMBL" id="WDPD01000002">
    <property type="protein sequence ID" value="KAB7461950.1"/>
    <property type="molecule type" value="Genomic_DNA"/>
</dbReference>
<dbReference type="Gene3D" id="1.10.10.10">
    <property type="entry name" value="Winged helix-like DNA-binding domain superfamily/Winged helix DNA-binding domain"/>
    <property type="match status" value="1"/>
</dbReference>
<dbReference type="InterPro" id="IPR005149">
    <property type="entry name" value="Tscrpt_reg_PadR_N"/>
</dbReference>
<dbReference type="RefSeq" id="WP_034518213.1">
    <property type="nucleotide sequence ID" value="NZ_CACRSP010000003.1"/>
</dbReference>
<dbReference type="InterPro" id="IPR036390">
    <property type="entry name" value="WH_DNA-bd_sf"/>
</dbReference>
<proteinExistence type="predicted"/>
<sequence>MAIREALLALLEQSPSTAYQLKQGFERATSRIWPLNMGQISTTLQRLHRDGLIEEEPKRHNEAVVWKLTDDGRREAEQWWLTPVTLEQRGRDELVMKLAFAAVTPGVDLDQLIERQRICLQRLLHDVTRAKRLTDADNIAARLVLDHHIFATEAELHWLDTFDETMLRNAARRNQTSVENVDDKQEAPSRFPVPDLHVHKG</sequence>
<dbReference type="Proteomes" id="UP000429211">
    <property type="component" value="Unassembled WGS sequence"/>
</dbReference>
<evidence type="ECO:0000313" key="5">
    <source>
        <dbReference type="EMBL" id="VYS89678.1"/>
    </source>
</evidence>
<dbReference type="Pfam" id="PF10400">
    <property type="entry name" value="Vir_act_alpha_C"/>
    <property type="match status" value="1"/>
</dbReference>
<reference evidence="5" key="2">
    <citation type="submission" date="2019-11" db="EMBL/GenBank/DDBJ databases">
        <authorList>
            <person name="Feng L."/>
        </authorList>
    </citation>
    <scope>NUCLEOTIDE SEQUENCE</scope>
    <source>
        <strain evidence="5">BdentiumLFYP24</strain>
    </source>
</reference>
<dbReference type="InterPro" id="IPR018309">
    <property type="entry name" value="Tscrpt_reg_PadR_C"/>
</dbReference>
<accession>A0A6N2SAN4</accession>
<dbReference type="AlphaFoldDB" id="A0A6N2SAN4"/>
<feature type="domain" description="Transcription regulator PadR C-terminal" evidence="3">
    <location>
        <begin position="91"/>
        <end position="161"/>
    </location>
</feature>
<organism evidence="5">
    <name type="scientific">Bifidobacterium dentium</name>
    <dbReference type="NCBI Taxonomy" id="1689"/>
    <lineage>
        <taxon>Bacteria</taxon>
        <taxon>Bacillati</taxon>
        <taxon>Actinomycetota</taxon>
        <taxon>Actinomycetes</taxon>
        <taxon>Bifidobacteriales</taxon>
        <taxon>Bifidobacteriaceae</taxon>
        <taxon>Bifidobacterium</taxon>
    </lineage>
</organism>
<evidence type="ECO:0000313" key="6">
    <source>
        <dbReference type="Proteomes" id="UP000429211"/>
    </source>
</evidence>
<dbReference type="InterPro" id="IPR036388">
    <property type="entry name" value="WH-like_DNA-bd_sf"/>
</dbReference>
<evidence type="ECO:0000313" key="4">
    <source>
        <dbReference type="EMBL" id="KAB7461950.1"/>
    </source>
</evidence>
<dbReference type="PANTHER" id="PTHR43252">
    <property type="entry name" value="TRANSCRIPTIONAL REGULATOR YQJI"/>
    <property type="match status" value="1"/>
</dbReference>